<feature type="compositionally biased region" description="Low complexity" evidence="2">
    <location>
        <begin position="597"/>
        <end position="618"/>
    </location>
</feature>
<dbReference type="InterPro" id="IPR036834">
    <property type="entry name" value="Bcl-2-like_sf"/>
</dbReference>
<comment type="caution">
    <text evidence="3">The sequence shown here is derived from an EMBL/GenBank/DDBJ whole genome shotgun (WGS) entry which is preliminary data.</text>
</comment>
<feature type="compositionally biased region" description="Basic residues" evidence="2">
    <location>
        <begin position="32"/>
        <end position="41"/>
    </location>
</feature>
<dbReference type="InterPro" id="IPR002475">
    <property type="entry name" value="Bcl2-like"/>
</dbReference>
<proteinExistence type="predicted"/>
<feature type="region of interest" description="Disordered" evidence="2">
    <location>
        <begin position="320"/>
        <end position="482"/>
    </location>
</feature>
<feature type="compositionally biased region" description="Basic and acidic residues" evidence="2">
    <location>
        <begin position="210"/>
        <end position="221"/>
    </location>
</feature>
<feature type="region of interest" description="Disordered" evidence="2">
    <location>
        <begin position="137"/>
        <end position="252"/>
    </location>
</feature>
<feature type="region of interest" description="Disordered" evidence="2">
    <location>
        <begin position="1"/>
        <end position="23"/>
    </location>
</feature>
<evidence type="ECO:0000256" key="1">
    <source>
        <dbReference type="ARBA" id="ARBA00022703"/>
    </source>
</evidence>
<dbReference type="Gene3D" id="1.10.437.10">
    <property type="entry name" value="Blc2-like"/>
    <property type="match status" value="1"/>
</dbReference>
<feature type="compositionally biased region" description="Low complexity" evidence="2">
    <location>
        <begin position="163"/>
        <end position="175"/>
    </location>
</feature>
<evidence type="ECO:0000313" key="4">
    <source>
        <dbReference type="Proteomes" id="UP001217089"/>
    </source>
</evidence>
<sequence>MKQTIETMSYSNSLKHNPSYRETADVLREHLRKQQQCRKRSQNPPTTSDIKQDAAQILEKFLKQELKKSSNTYPILDSHYQRVEEEDLVIRESPTKKRASTNSLGSKQTSSTKSGKISIYSLTQDDIDLPFADEDVETELEVPEKSRSLPSSINNAVNQNKIPARSARSLSPSSSTKIQKPDNHITPQIDIICPPDHTRPKSSKSTTPARSDKVALSDYEGRKKRHRSGSISSGDTDSPEEVISPDRKKKSIFKRAKERLNSFIQRKRSQQRKDSRKIYDVDNEKPKRTRKRNKNGKKNSLVLTERQTHRYGHVEQHRFKNGDQTGILRSEETWESTDINDKENRKQKHIDRHRNVKESTDLSTSSGGIFGTLKRLSLKKSKKDRSKSRTSACGPNQVHRKQDSGSSYDQSVSLYDGDKNSTLNLHTETERRDSNTQSHIHSTSVITRERDYIETGDKAIVGLPKASSRRNKPSNRENQGTGSIITDKRLSGVLTGLNDISDRALTEERILRRHSGLDLPKSDSFTLDYELDETVKAVKHKDGSIDLDTDKHIRQHIPVHGPLPDLEIDGLDDIGEIANRIAEIGDSYVQHARTQSESEPSSPIASSSGHVLSASSSSRDGEGLNSLERELRDYLRSFGDNISKKVDISDQTKEAAKEMARQATYNMFKDTFERTLGDDVGWDQLAMLFYFTKKGIQLAGAGGAVAVQIKENCLRYVEDKFAKWIVNQGGWDSVLTDTETSTDSELD</sequence>
<organism evidence="3 4">
    <name type="scientific">Tegillarca granosa</name>
    <name type="common">Malaysian cockle</name>
    <name type="synonym">Anadara granosa</name>
    <dbReference type="NCBI Taxonomy" id="220873"/>
    <lineage>
        <taxon>Eukaryota</taxon>
        <taxon>Metazoa</taxon>
        <taxon>Spiralia</taxon>
        <taxon>Lophotrochozoa</taxon>
        <taxon>Mollusca</taxon>
        <taxon>Bivalvia</taxon>
        <taxon>Autobranchia</taxon>
        <taxon>Pteriomorphia</taxon>
        <taxon>Arcoida</taxon>
        <taxon>Arcoidea</taxon>
        <taxon>Arcidae</taxon>
        <taxon>Tegillarca</taxon>
    </lineage>
</organism>
<feature type="compositionally biased region" description="Low complexity" evidence="2">
    <location>
        <begin position="103"/>
        <end position="115"/>
    </location>
</feature>
<evidence type="ECO:0000313" key="3">
    <source>
        <dbReference type="EMBL" id="KAJ8315246.1"/>
    </source>
</evidence>
<feature type="region of interest" description="Disordered" evidence="2">
    <location>
        <begin position="589"/>
        <end position="623"/>
    </location>
</feature>
<reference evidence="3 4" key="1">
    <citation type="submission" date="2022-12" db="EMBL/GenBank/DDBJ databases">
        <title>Chromosome-level genome of Tegillarca granosa.</title>
        <authorList>
            <person name="Kim J."/>
        </authorList>
    </citation>
    <scope>NUCLEOTIDE SEQUENCE [LARGE SCALE GENOMIC DNA]</scope>
    <source>
        <strain evidence="3">Teg-2019</strain>
        <tissue evidence="3">Adductor muscle</tissue>
    </source>
</reference>
<keyword evidence="1" id="KW-0053">Apoptosis</keyword>
<gene>
    <name evidence="3" type="ORF">KUTeg_007396</name>
</gene>
<feature type="compositionally biased region" description="Basic residues" evidence="2">
    <location>
        <begin position="287"/>
        <end position="297"/>
    </location>
</feature>
<feature type="compositionally biased region" description="Basic residues" evidence="2">
    <location>
        <begin position="376"/>
        <end position="388"/>
    </location>
</feature>
<dbReference type="EMBL" id="JARBDR010000337">
    <property type="protein sequence ID" value="KAJ8315246.1"/>
    <property type="molecule type" value="Genomic_DNA"/>
</dbReference>
<evidence type="ECO:0000256" key="2">
    <source>
        <dbReference type="SAM" id="MobiDB-lite"/>
    </source>
</evidence>
<keyword evidence="4" id="KW-1185">Reference proteome</keyword>
<feature type="region of interest" description="Disordered" evidence="2">
    <location>
        <begin position="32"/>
        <end position="51"/>
    </location>
</feature>
<name>A0ABQ9FD69_TEGGR</name>
<feature type="compositionally biased region" description="Polar residues" evidence="2">
    <location>
        <begin position="1"/>
        <end position="16"/>
    </location>
</feature>
<feature type="compositionally biased region" description="Basic and acidic residues" evidence="2">
    <location>
        <begin position="447"/>
        <end position="457"/>
    </location>
</feature>
<dbReference type="SUPFAM" id="SSF56854">
    <property type="entry name" value="Bcl-2 inhibitors of programmed cell death"/>
    <property type="match status" value="1"/>
</dbReference>
<feature type="compositionally biased region" description="Polar residues" evidence="2">
    <location>
        <begin position="404"/>
        <end position="413"/>
    </location>
</feature>
<feature type="compositionally biased region" description="Basic and acidic residues" evidence="2">
    <location>
        <begin position="271"/>
        <end position="286"/>
    </location>
</feature>
<feature type="compositionally biased region" description="Basic residues" evidence="2">
    <location>
        <begin position="345"/>
        <end position="355"/>
    </location>
</feature>
<dbReference type="PROSITE" id="PS50062">
    <property type="entry name" value="BCL2_FAMILY"/>
    <property type="match status" value="1"/>
</dbReference>
<protein>
    <submittedName>
        <fullName evidence="3">Uncharacterized protein</fullName>
    </submittedName>
</protein>
<feature type="region of interest" description="Disordered" evidence="2">
    <location>
        <begin position="265"/>
        <end position="303"/>
    </location>
</feature>
<dbReference type="Proteomes" id="UP001217089">
    <property type="component" value="Unassembled WGS sequence"/>
</dbReference>
<feature type="compositionally biased region" description="Polar residues" evidence="2">
    <location>
        <begin position="435"/>
        <end position="446"/>
    </location>
</feature>
<feature type="region of interest" description="Disordered" evidence="2">
    <location>
        <begin position="87"/>
        <end position="115"/>
    </location>
</feature>
<feature type="compositionally biased region" description="Polar residues" evidence="2">
    <location>
        <begin position="148"/>
        <end position="161"/>
    </location>
</feature>
<accession>A0ABQ9FD69</accession>